<evidence type="ECO:0000256" key="3">
    <source>
        <dbReference type="ARBA" id="ARBA00022490"/>
    </source>
</evidence>
<dbReference type="GO" id="GO:0044877">
    <property type="term" value="F:protein-containing complex binding"/>
    <property type="evidence" value="ECO:0007669"/>
    <property type="project" value="InterPro"/>
</dbReference>
<dbReference type="GO" id="GO:0008064">
    <property type="term" value="P:regulation of actin polymerization or depolymerization"/>
    <property type="evidence" value="ECO:0007669"/>
    <property type="project" value="TreeGrafter"/>
</dbReference>
<dbReference type="GO" id="GO:0048870">
    <property type="term" value="P:cell motility"/>
    <property type="evidence" value="ECO:0007669"/>
    <property type="project" value="TreeGrafter"/>
</dbReference>
<dbReference type="AlphaFoldDB" id="A0A9P1N0W2"/>
<dbReference type="CDD" id="cd20266">
    <property type="entry name" value="Complex1_LYR_NDUFA6_LYRM6"/>
    <property type="match status" value="1"/>
</dbReference>
<comment type="caution">
    <text evidence="6">The sequence shown here is derived from an EMBL/GenBank/DDBJ whole genome shotgun (WGS) entry which is preliminary data.</text>
</comment>
<dbReference type="OrthoDB" id="14535at2759"/>
<evidence type="ECO:0000256" key="5">
    <source>
        <dbReference type="ARBA" id="ARBA00023212"/>
    </source>
</evidence>
<dbReference type="PANTHER" id="PTHR33668:SF1">
    <property type="entry name" value="PROTEIN BRICK1"/>
    <property type="match status" value="1"/>
</dbReference>
<keyword evidence="3" id="KW-0963">Cytoplasm</keyword>
<comment type="similarity">
    <text evidence="2">Belongs to the BRK1 family.</text>
</comment>
<gene>
    <name evidence="6" type="ORF">CAMP_LOCUS9509</name>
</gene>
<dbReference type="Gene3D" id="1.20.5.110">
    <property type="match status" value="1"/>
</dbReference>
<evidence type="ECO:0000313" key="7">
    <source>
        <dbReference type="Proteomes" id="UP001152747"/>
    </source>
</evidence>
<evidence type="ECO:0000256" key="2">
    <source>
        <dbReference type="ARBA" id="ARBA00005620"/>
    </source>
</evidence>
<keyword evidence="7" id="KW-1185">Reference proteome</keyword>
<dbReference type="PANTHER" id="PTHR33668">
    <property type="entry name" value="PROTEIN BRICK1"/>
    <property type="match status" value="1"/>
</dbReference>
<keyword evidence="5" id="KW-0206">Cytoskeleton</keyword>
<evidence type="ECO:0000313" key="6">
    <source>
        <dbReference type="EMBL" id="CAI5446872.1"/>
    </source>
</evidence>
<dbReference type="GO" id="GO:0005856">
    <property type="term" value="C:cytoskeleton"/>
    <property type="evidence" value="ECO:0007669"/>
    <property type="project" value="UniProtKB-SubCell"/>
</dbReference>
<sequence>MNASDVVQRQLKEDWDNREFEQVIADNIKSIANFLSSFELSCRSKLATLGDKINLLERKVEFLEAIAKTTAHAVRTVAPIKSNNSKEARIAVLEAYKEFQRLTPKFWWDFGLHDMPLGVFRAVIKKQFTKNAHLTDVRVVDRLVGETHQHMKSIRYAFYNPDHVRNYLFAENIEPKPKDFLSKFLNGKE</sequence>
<evidence type="ECO:0000256" key="4">
    <source>
        <dbReference type="ARBA" id="ARBA00023054"/>
    </source>
</evidence>
<protein>
    <recommendedName>
        <fullName evidence="8">NADH dehydrogenase [ubiquinone] 1 alpha subcomplex subunit 6</fullName>
    </recommendedName>
</protein>
<dbReference type="InterPro" id="IPR033378">
    <property type="entry name" value="BRICK1"/>
</dbReference>
<reference evidence="6" key="1">
    <citation type="submission" date="2022-11" db="EMBL/GenBank/DDBJ databases">
        <authorList>
            <person name="Kikuchi T."/>
        </authorList>
    </citation>
    <scope>NUCLEOTIDE SEQUENCE</scope>
    <source>
        <strain evidence="6">PS1010</strain>
    </source>
</reference>
<organism evidence="6 7">
    <name type="scientific">Caenorhabditis angaria</name>
    <dbReference type="NCBI Taxonomy" id="860376"/>
    <lineage>
        <taxon>Eukaryota</taxon>
        <taxon>Metazoa</taxon>
        <taxon>Ecdysozoa</taxon>
        <taxon>Nematoda</taxon>
        <taxon>Chromadorea</taxon>
        <taxon>Rhabditida</taxon>
        <taxon>Rhabditina</taxon>
        <taxon>Rhabditomorpha</taxon>
        <taxon>Rhabditoidea</taxon>
        <taxon>Rhabditidae</taxon>
        <taxon>Peloderinae</taxon>
        <taxon>Caenorhabditis</taxon>
    </lineage>
</organism>
<evidence type="ECO:0008006" key="8">
    <source>
        <dbReference type="Google" id="ProtNLM"/>
    </source>
</evidence>
<dbReference type="Proteomes" id="UP001152747">
    <property type="component" value="Unassembled WGS sequence"/>
</dbReference>
<accession>A0A9P1N0W2</accession>
<comment type="subcellular location">
    <subcellularLocation>
        <location evidence="1">Cytoplasm</location>
        <location evidence="1">Cytoskeleton</location>
    </subcellularLocation>
</comment>
<dbReference type="GO" id="GO:0031209">
    <property type="term" value="C:SCAR complex"/>
    <property type="evidence" value="ECO:0007669"/>
    <property type="project" value="InterPro"/>
</dbReference>
<name>A0A9P1N0W2_9PELO</name>
<dbReference type="GO" id="GO:0007015">
    <property type="term" value="P:actin filament organization"/>
    <property type="evidence" value="ECO:0007669"/>
    <property type="project" value="InterPro"/>
</dbReference>
<dbReference type="InterPro" id="IPR045299">
    <property type="entry name" value="Complex1_LYR_NDUFA6_LYRM6"/>
</dbReference>
<proteinExistence type="inferred from homology"/>
<dbReference type="EMBL" id="CANHGI010000004">
    <property type="protein sequence ID" value="CAI5446872.1"/>
    <property type="molecule type" value="Genomic_DNA"/>
</dbReference>
<dbReference type="GO" id="GO:0045271">
    <property type="term" value="C:respiratory chain complex I"/>
    <property type="evidence" value="ECO:0007669"/>
    <property type="project" value="InterPro"/>
</dbReference>
<evidence type="ECO:0000256" key="1">
    <source>
        <dbReference type="ARBA" id="ARBA00004245"/>
    </source>
</evidence>
<keyword evidence="4" id="KW-0175">Coiled coil</keyword>